<dbReference type="Pfam" id="PF00672">
    <property type="entry name" value="HAMP"/>
    <property type="match status" value="1"/>
</dbReference>
<dbReference type="SUPFAM" id="SSF158472">
    <property type="entry name" value="HAMP domain-like"/>
    <property type="match status" value="1"/>
</dbReference>
<dbReference type="SUPFAM" id="SSF55073">
    <property type="entry name" value="Nucleotide cyclase"/>
    <property type="match status" value="1"/>
</dbReference>
<accession>A0A1D8IQN3</accession>
<dbReference type="SMART" id="SM00267">
    <property type="entry name" value="GGDEF"/>
    <property type="match status" value="1"/>
</dbReference>
<feature type="transmembrane region" description="Helical" evidence="4">
    <location>
        <begin position="194"/>
        <end position="214"/>
    </location>
</feature>
<dbReference type="PANTHER" id="PTHR45138">
    <property type="entry name" value="REGULATORY COMPONENTS OF SENSORY TRANSDUCTION SYSTEM"/>
    <property type="match status" value="1"/>
</dbReference>
<dbReference type="SMART" id="SM00304">
    <property type="entry name" value="HAMP"/>
    <property type="match status" value="1"/>
</dbReference>
<proteinExistence type="predicted"/>
<evidence type="ECO:0000313" key="8">
    <source>
        <dbReference type="Proteomes" id="UP000095401"/>
    </source>
</evidence>
<evidence type="ECO:0000259" key="6">
    <source>
        <dbReference type="PROSITE" id="PS50887"/>
    </source>
</evidence>
<dbReference type="PROSITE" id="PS50887">
    <property type="entry name" value="GGDEF"/>
    <property type="match status" value="1"/>
</dbReference>
<evidence type="ECO:0000313" key="7">
    <source>
        <dbReference type="EMBL" id="AOU98756.1"/>
    </source>
</evidence>
<reference evidence="8" key="1">
    <citation type="submission" date="2016-09" db="EMBL/GenBank/DDBJ databases">
        <title>Acidihalobacter prosperus F5.</title>
        <authorList>
            <person name="Khaleque H.N."/>
            <person name="Ramsay J.P."/>
            <person name="Kaksonen A.H."/>
            <person name="Boxall N.J."/>
            <person name="Watkin E.L.J."/>
        </authorList>
    </citation>
    <scope>NUCLEOTIDE SEQUENCE [LARGE SCALE GENOMIC DNA]</scope>
    <source>
        <strain evidence="8">F5</strain>
    </source>
</reference>
<dbReference type="PANTHER" id="PTHR45138:SF9">
    <property type="entry name" value="DIGUANYLATE CYCLASE DGCM-RELATED"/>
    <property type="match status" value="1"/>
</dbReference>
<gene>
    <name evidence="7" type="ORF">BI364_12975</name>
</gene>
<keyword evidence="8" id="KW-1185">Reference proteome</keyword>
<dbReference type="EMBL" id="CP017415">
    <property type="protein sequence ID" value="AOU98756.1"/>
    <property type="molecule type" value="Genomic_DNA"/>
</dbReference>
<dbReference type="InterPro" id="IPR029787">
    <property type="entry name" value="Nucleotide_cyclase"/>
</dbReference>
<dbReference type="AlphaFoldDB" id="A0A1D8IQN3"/>
<dbReference type="KEGG" id="aprs:BI364_12975"/>
<name>A0A1D8IQN3_9GAMM</name>
<feature type="transmembrane region" description="Helical" evidence="4">
    <location>
        <begin position="21"/>
        <end position="44"/>
    </location>
</feature>
<dbReference type="InterPro" id="IPR000160">
    <property type="entry name" value="GGDEF_dom"/>
</dbReference>
<feature type="domain" description="HAMP" evidence="5">
    <location>
        <begin position="215"/>
        <end position="267"/>
    </location>
</feature>
<dbReference type="InterPro" id="IPR050469">
    <property type="entry name" value="Diguanylate_Cyclase"/>
</dbReference>
<evidence type="ECO:0000256" key="2">
    <source>
        <dbReference type="ARBA" id="ARBA00012528"/>
    </source>
</evidence>
<dbReference type="CDD" id="cd01949">
    <property type="entry name" value="GGDEF"/>
    <property type="match status" value="1"/>
</dbReference>
<dbReference type="CDD" id="cd06225">
    <property type="entry name" value="HAMP"/>
    <property type="match status" value="1"/>
</dbReference>
<dbReference type="FunFam" id="3.30.70.270:FF:000001">
    <property type="entry name" value="Diguanylate cyclase domain protein"/>
    <property type="match status" value="1"/>
</dbReference>
<protein>
    <recommendedName>
        <fullName evidence="2">diguanylate cyclase</fullName>
        <ecNumber evidence="2">2.7.7.65</ecNumber>
    </recommendedName>
</protein>
<dbReference type="GO" id="GO:0052621">
    <property type="term" value="F:diguanylate cyclase activity"/>
    <property type="evidence" value="ECO:0007669"/>
    <property type="project" value="UniProtKB-EC"/>
</dbReference>
<evidence type="ECO:0000259" key="5">
    <source>
        <dbReference type="PROSITE" id="PS50885"/>
    </source>
</evidence>
<dbReference type="InterPro" id="IPR003660">
    <property type="entry name" value="HAMP_dom"/>
</dbReference>
<keyword evidence="4" id="KW-0812">Transmembrane</keyword>
<dbReference type="GO" id="GO:0016020">
    <property type="term" value="C:membrane"/>
    <property type="evidence" value="ECO:0007669"/>
    <property type="project" value="InterPro"/>
</dbReference>
<dbReference type="RefSeq" id="WP_070079113.1">
    <property type="nucleotide sequence ID" value="NZ_CP017415.1"/>
</dbReference>
<dbReference type="Proteomes" id="UP000095401">
    <property type="component" value="Chromosome"/>
</dbReference>
<dbReference type="NCBIfam" id="TIGR00254">
    <property type="entry name" value="GGDEF"/>
    <property type="match status" value="1"/>
</dbReference>
<dbReference type="PROSITE" id="PS50885">
    <property type="entry name" value="HAMP"/>
    <property type="match status" value="1"/>
</dbReference>
<comment type="cofactor">
    <cofactor evidence="1">
        <name>Mg(2+)</name>
        <dbReference type="ChEBI" id="CHEBI:18420"/>
    </cofactor>
</comment>
<dbReference type="EC" id="2.7.7.65" evidence="2"/>
<comment type="catalytic activity">
    <reaction evidence="3">
        <text>2 GTP = 3',3'-c-di-GMP + 2 diphosphate</text>
        <dbReference type="Rhea" id="RHEA:24898"/>
        <dbReference type="ChEBI" id="CHEBI:33019"/>
        <dbReference type="ChEBI" id="CHEBI:37565"/>
        <dbReference type="ChEBI" id="CHEBI:58805"/>
        <dbReference type="EC" id="2.7.7.65"/>
    </reaction>
</comment>
<keyword evidence="4" id="KW-1133">Transmembrane helix</keyword>
<sequence>MKPDKGTTLEHHLRRLTVGQRISIILALLLLPMAVLSVVSMSVLDGQEIDFQHSVQESIDTLLPLTTLEHYLERAQVDELEAQTNTSAPNFTVLTQNIDRSFSTIETTGSTPDMPEGLITAAQRAWRDARPAVQRLVEHIRPLHLGNDRLSDTLSRKDLQQAIHDVSRARRHLATIIKARYTHAVALRHSQLRWLVWSWVVTLSVATLFIGLFLSSILRPIKALESAARRLGAGETGVRIAVLGNDELTSVSRHFNAMSEYWEATRQALLTETSMDPLTGVLNRRGILAVLEQELAAHRRHGQPLSLFMMDLDRFKTINDTLGHSAGDRALLWVAEKMRESLRGSDHLGRYGGDEFIAVLPATTQEQAQAIAQRMRQSIHDTANRDDALPTISIGIASTPEMGWDMQTLIGGADAALYASKHRPDKTSSSD</sequence>
<evidence type="ECO:0000256" key="1">
    <source>
        <dbReference type="ARBA" id="ARBA00001946"/>
    </source>
</evidence>
<keyword evidence="4" id="KW-0472">Membrane</keyword>
<dbReference type="GO" id="GO:0007165">
    <property type="term" value="P:signal transduction"/>
    <property type="evidence" value="ECO:0007669"/>
    <property type="project" value="InterPro"/>
</dbReference>
<dbReference type="Gene3D" id="6.10.340.10">
    <property type="match status" value="1"/>
</dbReference>
<dbReference type="Gene3D" id="3.30.70.270">
    <property type="match status" value="1"/>
</dbReference>
<dbReference type="InterPro" id="IPR043128">
    <property type="entry name" value="Rev_trsase/Diguanyl_cyclase"/>
</dbReference>
<evidence type="ECO:0000256" key="4">
    <source>
        <dbReference type="SAM" id="Phobius"/>
    </source>
</evidence>
<dbReference type="Pfam" id="PF00990">
    <property type="entry name" value="GGDEF"/>
    <property type="match status" value="1"/>
</dbReference>
<organism evidence="7 8">
    <name type="scientific">Acidihalobacter yilgarnensis</name>
    <dbReference type="NCBI Taxonomy" id="2819280"/>
    <lineage>
        <taxon>Bacteria</taxon>
        <taxon>Pseudomonadati</taxon>
        <taxon>Pseudomonadota</taxon>
        <taxon>Gammaproteobacteria</taxon>
        <taxon>Chromatiales</taxon>
        <taxon>Ectothiorhodospiraceae</taxon>
        <taxon>Acidihalobacter</taxon>
    </lineage>
</organism>
<feature type="domain" description="GGDEF" evidence="6">
    <location>
        <begin position="303"/>
        <end position="431"/>
    </location>
</feature>
<evidence type="ECO:0000256" key="3">
    <source>
        <dbReference type="ARBA" id="ARBA00034247"/>
    </source>
</evidence>